<evidence type="ECO:0000256" key="6">
    <source>
        <dbReference type="ARBA" id="ARBA00022989"/>
    </source>
</evidence>
<evidence type="ECO:0000256" key="3">
    <source>
        <dbReference type="ARBA" id="ARBA00022448"/>
    </source>
</evidence>
<evidence type="ECO:0000256" key="12">
    <source>
        <dbReference type="RuleBase" id="RU000679"/>
    </source>
</evidence>
<dbReference type="GO" id="GO:0005272">
    <property type="term" value="F:sodium channel activity"/>
    <property type="evidence" value="ECO:0007669"/>
    <property type="project" value="UniProtKB-KW"/>
</dbReference>
<sequence length="124" mass="14421">MNPVVLFNQYASVRWNSTPNFTWKGFSEPVAKVAVRFKAKCRTDVLRNFTDVGNDCDDICKPSCRSVRYDISLSKASWPNLNHQQFVMNRSFEQWSHLPEALGLLDALEYDENTTDFVNDTFFR</sequence>
<evidence type="ECO:0000256" key="9">
    <source>
        <dbReference type="ARBA" id="ARBA00023136"/>
    </source>
</evidence>
<evidence type="ECO:0000313" key="14">
    <source>
        <dbReference type="Proteomes" id="UP000886998"/>
    </source>
</evidence>
<organism evidence="13 14">
    <name type="scientific">Trichonephila inaurata madagascariensis</name>
    <dbReference type="NCBI Taxonomy" id="2747483"/>
    <lineage>
        <taxon>Eukaryota</taxon>
        <taxon>Metazoa</taxon>
        <taxon>Ecdysozoa</taxon>
        <taxon>Arthropoda</taxon>
        <taxon>Chelicerata</taxon>
        <taxon>Arachnida</taxon>
        <taxon>Araneae</taxon>
        <taxon>Araneomorphae</taxon>
        <taxon>Entelegynae</taxon>
        <taxon>Araneoidea</taxon>
        <taxon>Nephilidae</taxon>
        <taxon>Trichonephila</taxon>
        <taxon>Trichonephila inaurata</taxon>
    </lineage>
</organism>
<evidence type="ECO:0000256" key="7">
    <source>
        <dbReference type="ARBA" id="ARBA00023053"/>
    </source>
</evidence>
<accession>A0A8X6YBZ0</accession>
<dbReference type="OrthoDB" id="6419538at2759"/>
<evidence type="ECO:0000256" key="10">
    <source>
        <dbReference type="ARBA" id="ARBA00023201"/>
    </source>
</evidence>
<keyword evidence="10 12" id="KW-0739">Sodium transport</keyword>
<keyword evidence="3 12" id="KW-0813">Transport</keyword>
<keyword evidence="7" id="KW-0915">Sodium</keyword>
<keyword evidence="4 12" id="KW-0894">Sodium channel</keyword>
<evidence type="ECO:0000256" key="4">
    <source>
        <dbReference type="ARBA" id="ARBA00022461"/>
    </source>
</evidence>
<dbReference type="Proteomes" id="UP000886998">
    <property type="component" value="Unassembled WGS sequence"/>
</dbReference>
<protein>
    <submittedName>
        <fullName evidence="13">Lig_chan-Glu_bd domain-containing protein</fullName>
    </submittedName>
</protein>
<keyword evidence="14" id="KW-1185">Reference proteome</keyword>
<evidence type="ECO:0000313" key="13">
    <source>
        <dbReference type="EMBL" id="GFY67813.1"/>
    </source>
</evidence>
<dbReference type="InterPro" id="IPR001873">
    <property type="entry name" value="ENaC"/>
</dbReference>
<dbReference type="AlphaFoldDB" id="A0A8X6YBZ0"/>
<reference evidence="13" key="1">
    <citation type="submission" date="2020-08" db="EMBL/GenBank/DDBJ databases">
        <title>Multicomponent nature underlies the extraordinary mechanical properties of spider dragline silk.</title>
        <authorList>
            <person name="Kono N."/>
            <person name="Nakamura H."/>
            <person name="Mori M."/>
            <person name="Yoshida Y."/>
            <person name="Ohtoshi R."/>
            <person name="Malay A.D."/>
            <person name="Moran D.A.P."/>
            <person name="Tomita M."/>
            <person name="Numata K."/>
            <person name="Arakawa K."/>
        </authorList>
    </citation>
    <scope>NUCLEOTIDE SEQUENCE</scope>
</reference>
<evidence type="ECO:0000256" key="11">
    <source>
        <dbReference type="ARBA" id="ARBA00023303"/>
    </source>
</evidence>
<evidence type="ECO:0000256" key="5">
    <source>
        <dbReference type="ARBA" id="ARBA00022692"/>
    </source>
</evidence>
<evidence type="ECO:0000256" key="1">
    <source>
        <dbReference type="ARBA" id="ARBA00004141"/>
    </source>
</evidence>
<keyword evidence="8 12" id="KW-0406">Ion transport</keyword>
<comment type="subcellular location">
    <subcellularLocation>
        <location evidence="1">Membrane</location>
        <topology evidence="1">Multi-pass membrane protein</topology>
    </subcellularLocation>
</comment>
<evidence type="ECO:0000256" key="2">
    <source>
        <dbReference type="ARBA" id="ARBA00007193"/>
    </source>
</evidence>
<name>A0A8X6YBZ0_9ARAC</name>
<comment type="caution">
    <text evidence="13">The sequence shown here is derived from an EMBL/GenBank/DDBJ whole genome shotgun (WGS) entry which is preliminary data.</text>
</comment>
<proteinExistence type="inferred from homology"/>
<keyword evidence="11 12" id="KW-0407">Ion channel</keyword>
<evidence type="ECO:0000256" key="8">
    <source>
        <dbReference type="ARBA" id="ARBA00023065"/>
    </source>
</evidence>
<keyword evidence="6" id="KW-1133">Transmembrane helix</keyword>
<dbReference type="Pfam" id="PF00858">
    <property type="entry name" value="ASC"/>
    <property type="match status" value="1"/>
</dbReference>
<keyword evidence="9" id="KW-0472">Membrane</keyword>
<dbReference type="GO" id="GO:0016020">
    <property type="term" value="C:membrane"/>
    <property type="evidence" value="ECO:0007669"/>
    <property type="project" value="UniProtKB-SubCell"/>
</dbReference>
<comment type="similarity">
    <text evidence="2 12">Belongs to the amiloride-sensitive sodium channel (TC 1.A.6) family.</text>
</comment>
<gene>
    <name evidence="13" type="primary">AVEN_269549_1</name>
    <name evidence="13" type="ORF">TNIN_50451</name>
</gene>
<keyword evidence="5 12" id="KW-0812">Transmembrane</keyword>
<dbReference type="EMBL" id="BMAV01016755">
    <property type="protein sequence ID" value="GFY67813.1"/>
    <property type="molecule type" value="Genomic_DNA"/>
</dbReference>